<evidence type="ECO:0000313" key="4">
    <source>
        <dbReference type="Proteomes" id="UP000243297"/>
    </source>
</evidence>
<reference evidence="4" key="1">
    <citation type="submission" date="2017-02" db="EMBL/GenBank/DDBJ databases">
        <authorList>
            <person name="Varghese N."/>
            <person name="Submissions S."/>
        </authorList>
    </citation>
    <scope>NUCLEOTIDE SEQUENCE [LARGE SCALE GENOMIC DNA]</scope>
    <source>
        <strain evidence="4">ATCC 25662</strain>
    </source>
</reference>
<gene>
    <name evidence="3" type="ORF">SAMN02745191_1770</name>
</gene>
<evidence type="ECO:0000259" key="2">
    <source>
        <dbReference type="Pfam" id="PF23750"/>
    </source>
</evidence>
<feature type="transmembrane region" description="Helical" evidence="1">
    <location>
        <begin position="35"/>
        <end position="53"/>
    </location>
</feature>
<dbReference type="AlphaFoldDB" id="A0A1T4NX01"/>
<dbReference type="RefSeq" id="WP_078712176.1">
    <property type="nucleotide sequence ID" value="NZ_FUWY01000005.1"/>
</dbReference>
<evidence type="ECO:0000313" key="3">
    <source>
        <dbReference type="EMBL" id="SJZ83753.1"/>
    </source>
</evidence>
<name>A0A1T4NX01_9FIRM</name>
<keyword evidence="1" id="KW-0812">Transmembrane</keyword>
<protein>
    <recommendedName>
        <fullName evidence="2">Anti-sigma factor RsgI-like middle domain-containing protein</fullName>
    </recommendedName>
</protein>
<feature type="domain" description="Anti-sigma factor RsgI-like middle" evidence="2">
    <location>
        <begin position="63"/>
        <end position="187"/>
    </location>
</feature>
<organism evidence="3 4">
    <name type="scientific">Anaerorhabdus furcosa</name>
    <dbReference type="NCBI Taxonomy" id="118967"/>
    <lineage>
        <taxon>Bacteria</taxon>
        <taxon>Bacillati</taxon>
        <taxon>Bacillota</taxon>
        <taxon>Erysipelotrichia</taxon>
        <taxon>Erysipelotrichales</taxon>
        <taxon>Erysipelotrichaceae</taxon>
        <taxon>Anaerorhabdus</taxon>
    </lineage>
</organism>
<dbReference type="STRING" id="118967.SAMN02745191_1770"/>
<keyword evidence="1" id="KW-1133">Transmembrane helix</keyword>
<dbReference type="InterPro" id="IPR055431">
    <property type="entry name" value="RsgI_M"/>
</dbReference>
<dbReference type="Pfam" id="PF23750">
    <property type="entry name" value="RsgI_M"/>
    <property type="match status" value="1"/>
</dbReference>
<keyword evidence="4" id="KW-1185">Reference proteome</keyword>
<keyword evidence="1" id="KW-0472">Membrane</keyword>
<sequence>MKRMKQLDKIEITKSKKREILQHVMKPKHSNKMKYGVAFAMVVVLLVTSLSLFSKSPTSLVVSSIAMEVNPTIILNLDSNNKVIEVVDQSGDAMELLQEVNVIGEDVQEAMSQILDSQIYQAKYANNYLEVSIYSKNQNLSSSLNQLVDVVLQENLDGRNCHSQQVDKETWEGARKRNMGVGKYAKISNILESSDEYTFEQLEHCSMKELNEIQSKCQKGHGYRKGCN</sequence>
<dbReference type="EMBL" id="FUWY01000005">
    <property type="protein sequence ID" value="SJZ83753.1"/>
    <property type="molecule type" value="Genomic_DNA"/>
</dbReference>
<dbReference type="Proteomes" id="UP000243297">
    <property type="component" value="Unassembled WGS sequence"/>
</dbReference>
<accession>A0A1T4NX01</accession>
<proteinExistence type="predicted"/>
<evidence type="ECO:0000256" key="1">
    <source>
        <dbReference type="SAM" id="Phobius"/>
    </source>
</evidence>